<evidence type="ECO:0000313" key="14">
    <source>
        <dbReference type="Proteomes" id="UP000236732"/>
    </source>
</evidence>
<dbReference type="InterPro" id="IPR009721">
    <property type="entry name" value="O-acyltransferase_WSD1_C"/>
</dbReference>
<evidence type="ECO:0000256" key="6">
    <source>
        <dbReference type="ARBA" id="ARBA00022679"/>
    </source>
</evidence>
<protein>
    <recommendedName>
        <fullName evidence="4">diacylglycerol O-acyltransferase</fullName>
        <ecNumber evidence="4">2.3.1.20</ecNumber>
    </recommendedName>
</protein>
<evidence type="ECO:0000256" key="8">
    <source>
        <dbReference type="ARBA" id="ARBA00023098"/>
    </source>
</evidence>
<dbReference type="GO" id="GO:0019432">
    <property type="term" value="P:triglyceride biosynthetic process"/>
    <property type="evidence" value="ECO:0007669"/>
    <property type="project" value="UniProtKB-UniPathway"/>
</dbReference>
<sequence length="418" mass="45575">MKPHANLWTKTFLGMEELAADPSDLYFGLILRGQGPAPGLEDLRRHVEKRLPLIPALTHVPETRGGRVTWRPDDTFDIADHVRTGQRPEPDIAPQPALIGSASPRPLWGLWLLAGPGDGQWEVCWLGHHAFGDAKAVAEILRVLFGDEEPAATAEPPGGPRHRPLRATVAVGRVLPGLLATYRPSEQWPPMMDPPGAVRGWAHTQVPFTTLRGVANASEATVNQVHLAAMTAALRGLEIENGRRPRGRLQICLPLDLRVPAQDDHVVANHLGLMRVPLPWDLPSPADQLAAVVRATRTRTIERWKRAWREILTNTPEPIGQWAHQRIGHPRNTKLTVSAVNISGSLSVSDSPITEIVPLPWLPPGHACFTLLATYQGITTQSVLTHGGTFAPGRLAALWARALDDLAASFQSGRSPTS</sequence>
<evidence type="ECO:0000256" key="2">
    <source>
        <dbReference type="ARBA" id="ARBA00005189"/>
    </source>
</evidence>
<evidence type="ECO:0000256" key="3">
    <source>
        <dbReference type="ARBA" id="ARBA00009587"/>
    </source>
</evidence>
<dbReference type="Pfam" id="PF03007">
    <property type="entry name" value="WS_DGAT_cat"/>
    <property type="match status" value="1"/>
</dbReference>
<dbReference type="GO" id="GO:0051701">
    <property type="term" value="P:biological process involved in interaction with host"/>
    <property type="evidence" value="ECO:0007669"/>
    <property type="project" value="TreeGrafter"/>
</dbReference>
<dbReference type="PANTHER" id="PTHR31650">
    <property type="entry name" value="O-ACYLTRANSFERASE (WSD1-LIKE) FAMILY PROTEIN"/>
    <property type="match status" value="1"/>
</dbReference>
<comment type="similarity">
    <text evidence="3">Belongs to the long-chain O-acyltransferase family.</text>
</comment>
<evidence type="ECO:0000256" key="9">
    <source>
        <dbReference type="ARBA" id="ARBA00023315"/>
    </source>
</evidence>
<feature type="domain" description="O-acyltransferase WSD1 C-terminal" evidence="12">
    <location>
        <begin position="269"/>
        <end position="406"/>
    </location>
</feature>
<gene>
    <name evidence="13" type="ORF">SAMN05444920_106446</name>
</gene>
<dbReference type="GO" id="GO:0001666">
    <property type="term" value="P:response to hypoxia"/>
    <property type="evidence" value="ECO:0007669"/>
    <property type="project" value="TreeGrafter"/>
</dbReference>
<comment type="pathway">
    <text evidence="1">Glycerolipid metabolism; triacylglycerol biosynthesis.</text>
</comment>
<evidence type="ECO:0000256" key="10">
    <source>
        <dbReference type="ARBA" id="ARBA00048109"/>
    </source>
</evidence>
<dbReference type="UniPathway" id="UPA00282"/>
<dbReference type="GO" id="GO:0005886">
    <property type="term" value="C:plasma membrane"/>
    <property type="evidence" value="ECO:0007669"/>
    <property type="project" value="TreeGrafter"/>
</dbReference>
<dbReference type="Pfam" id="PF06974">
    <property type="entry name" value="WS_DGAT_C"/>
    <property type="match status" value="1"/>
</dbReference>
<proteinExistence type="inferred from homology"/>
<evidence type="ECO:0000256" key="4">
    <source>
        <dbReference type="ARBA" id="ARBA00013244"/>
    </source>
</evidence>
<dbReference type="GO" id="GO:0004144">
    <property type="term" value="F:diacylglycerol O-acyltransferase activity"/>
    <property type="evidence" value="ECO:0007669"/>
    <property type="project" value="UniProtKB-EC"/>
</dbReference>
<keyword evidence="7" id="KW-0319">Glycerol metabolism</keyword>
<dbReference type="AlphaFoldDB" id="A0A1H6DWF4"/>
<reference evidence="13 14" key="1">
    <citation type="submission" date="2016-10" db="EMBL/GenBank/DDBJ databases">
        <authorList>
            <person name="de Groot N.N."/>
        </authorList>
    </citation>
    <scope>NUCLEOTIDE SEQUENCE [LARGE SCALE GENOMIC DNA]</scope>
    <source>
        <strain evidence="13 14">CGMCC 4.7037</strain>
    </source>
</reference>
<comment type="catalytic activity">
    <reaction evidence="10">
        <text>an acyl-CoA + a 1,2-diacyl-sn-glycerol = a triacyl-sn-glycerol + CoA</text>
        <dbReference type="Rhea" id="RHEA:10868"/>
        <dbReference type="ChEBI" id="CHEBI:17815"/>
        <dbReference type="ChEBI" id="CHEBI:57287"/>
        <dbReference type="ChEBI" id="CHEBI:58342"/>
        <dbReference type="ChEBI" id="CHEBI:64615"/>
        <dbReference type="EC" id="2.3.1.20"/>
    </reaction>
</comment>
<dbReference type="Proteomes" id="UP000236732">
    <property type="component" value="Unassembled WGS sequence"/>
</dbReference>
<evidence type="ECO:0000256" key="5">
    <source>
        <dbReference type="ARBA" id="ARBA00022516"/>
    </source>
</evidence>
<evidence type="ECO:0000259" key="12">
    <source>
        <dbReference type="Pfam" id="PF06974"/>
    </source>
</evidence>
<keyword evidence="8" id="KW-0443">Lipid metabolism</keyword>
<dbReference type="InterPro" id="IPR045034">
    <property type="entry name" value="O-acyltransferase_WSD1-like"/>
</dbReference>
<dbReference type="OrthoDB" id="4671961at2"/>
<evidence type="ECO:0000256" key="7">
    <source>
        <dbReference type="ARBA" id="ARBA00022798"/>
    </source>
</evidence>
<evidence type="ECO:0000256" key="1">
    <source>
        <dbReference type="ARBA" id="ARBA00004771"/>
    </source>
</evidence>
<evidence type="ECO:0000313" key="13">
    <source>
        <dbReference type="EMBL" id="SEG89414.1"/>
    </source>
</evidence>
<dbReference type="EMBL" id="FNVT01000006">
    <property type="protein sequence ID" value="SEG89414.1"/>
    <property type="molecule type" value="Genomic_DNA"/>
</dbReference>
<keyword evidence="9" id="KW-0012">Acyltransferase</keyword>
<accession>A0A1H6DWF4</accession>
<name>A0A1H6DWF4_9ACTN</name>
<dbReference type="PANTHER" id="PTHR31650:SF1">
    <property type="entry name" value="WAX ESTER SYNTHASE_DIACYLGLYCEROL ACYLTRANSFERASE 4-RELATED"/>
    <property type="match status" value="1"/>
</dbReference>
<comment type="pathway">
    <text evidence="2">Lipid metabolism.</text>
</comment>
<organism evidence="13 14">
    <name type="scientific">Nonomuraea solani</name>
    <dbReference type="NCBI Taxonomy" id="1144553"/>
    <lineage>
        <taxon>Bacteria</taxon>
        <taxon>Bacillati</taxon>
        <taxon>Actinomycetota</taxon>
        <taxon>Actinomycetes</taxon>
        <taxon>Streptosporangiales</taxon>
        <taxon>Streptosporangiaceae</taxon>
        <taxon>Nonomuraea</taxon>
    </lineage>
</organism>
<keyword evidence="6" id="KW-0808">Transferase</keyword>
<feature type="domain" description="O-acyltransferase WSD1-like N-terminal" evidence="11">
    <location>
        <begin position="40"/>
        <end position="172"/>
    </location>
</feature>
<evidence type="ECO:0000259" key="11">
    <source>
        <dbReference type="Pfam" id="PF03007"/>
    </source>
</evidence>
<dbReference type="RefSeq" id="WP_103958338.1">
    <property type="nucleotide sequence ID" value="NZ_FNVT01000006.1"/>
</dbReference>
<dbReference type="InterPro" id="IPR004255">
    <property type="entry name" value="O-acyltransferase_WSD1_N"/>
</dbReference>
<keyword evidence="14" id="KW-1185">Reference proteome</keyword>
<keyword evidence="5" id="KW-0444">Lipid biosynthesis</keyword>
<dbReference type="GO" id="GO:0006071">
    <property type="term" value="P:glycerol metabolic process"/>
    <property type="evidence" value="ECO:0007669"/>
    <property type="project" value="UniProtKB-KW"/>
</dbReference>
<dbReference type="GO" id="GO:0071731">
    <property type="term" value="P:response to nitric oxide"/>
    <property type="evidence" value="ECO:0007669"/>
    <property type="project" value="TreeGrafter"/>
</dbReference>
<dbReference type="EC" id="2.3.1.20" evidence="4"/>